<dbReference type="SMART" id="SM00028">
    <property type="entry name" value="TPR"/>
    <property type="match status" value="6"/>
</dbReference>
<evidence type="ECO:0000313" key="11">
    <source>
        <dbReference type="EMBL" id="CAF3375820.1"/>
    </source>
</evidence>
<evidence type="ECO:0000256" key="3">
    <source>
        <dbReference type="ARBA" id="ARBA00022679"/>
    </source>
</evidence>
<reference evidence="11" key="1">
    <citation type="submission" date="2021-02" db="EMBL/GenBank/DDBJ databases">
        <authorList>
            <person name="Nowell W R."/>
        </authorList>
    </citation>
    <scope>NUCLEOTIDE SEQUENCE</scope>
</reference>
<evidence type="ECO:0000256" key="2">
    <source>
        <dbReference type="ARBA" id="ARBA00022676"/>
    </source>
</evidence>
<feature type="repeat" description="TPR" evidence="8">
    <location>
        <begin position="455"/>
        <end position="488"/>
    </location>
</feature>
<dbReference type="GO" id="GO:0106274">
    <property type="term" value="F:NAD+-protein-arginine ADP-ribosyltransferase activity"/>
    <property type="evidence" value="ECO:0007669"/>
    <property type="project" value="UniProtKB-EC"/>
</dbReference>
<evidence type="ECO:0000256" key="6">
    <source>
        <dbReference type="ARBA" id="ARBA00022803"/>
    </source>
</evidence>
<keyword evidence="9" id="KW-0520">NAD</keyword>
<keyword evidence="3 9" id="KW-0808">Transferase</keyword>
<organism evidence="11 12">
    <name type="scientific">Rotaria socialis</name>
    <dbReference type="NCBI Taxonomy" id="392032"/>
    <lineage>
        <taxon>Eukaryota</taxon>
        <taxon>Metazoa</taxon>
        <taxon>Spiralia</taxon>
        <taxon>Gnathifera</taxon>
        <taxon>Rotifera</taxon>
        <taxon>Eurotatoria</taxon>
        <taxon>Bdelloidea</taxon>
        <taxon>Philodinida</taxon>
        <taxon>Philodinidae</taxon>
        <taxon>Rotaria</taxon>
    </lineage>
</organism>
<keyword evidence="10" id="KW-0175">Coiled coil</keyword>
<dbReference type="Pfam" id="PF13424">
    <property type="entry name" value="TPR_12"/>
    <property type="match status" value="2"/>
</dbReference>
<comment type="similarity">
    <text evidence="1 9">Belongs to the Arg-specific ADP-ribosyltransferase family.</text>
</comment>
<evidence type="ECO:0000256" key="10">
    <source>
        <dbReference type="SAM" id="Coils"/>
    </source>
</evidence>
<dbReference type="Gene3D" id="3.90.176.10">
    <property type="entry name" value="Toxin ADP-ribosyltransferase, Chain A, domain 1"/>
    <property type="match status" value="1"/>
</dbReference>
<feature type="repeat" description="TPR" evidence="8">
    <location>
        <begin position="586"/>
        <end position="619"/>
    </location>
</feature>
<sequence>MTNRDQMTKRISDRLILCWLDLEARNIEDNIHRKIEQLRRNVYAVHSFDEWDACIDFITSVDEQDIIYLVVKPEHLNDESLSLFDSIPQLKSIFLLCNNNRNYYRERLKSSRKIILIQDNNNNLTSNQIEQNIRQNANQEIVFQIFRSQNDQITDASLLNQLDTSFMYSQLIKEMLVDAEVEYTEDNINDFIDICLAENQDNQMQSENLRSFRNTYKQHSPVWWYTKESFLYSAVNKALRMPDMTMLIAMGFFIRDLHLQLIELQETDIENQSFSMLYRGQGMTMKDFERLHQQIGGLISFNNFLSTSSDYDVSLMFARSARDNPLHVGIFFSIQPNAAIMTQDKKSLYPFASLRNVSYYPNENEILFSMHTIFRIKNVHEIDERLWQIDLNFTNDQDEQLNILLKQLRSEIYVPGVFNVDKVGQLCLKIGDYDGALEVYNTLLQMFPDSLVFLCYVHNHLGLAYQHLDQIDQALIHYEKSIEIRRSLEDEGNQDGYSLVTYANLSTLYAKKGDLVRARLNCEHALALAKQSKYTETENPIVYSYHLSNLAFIIHAEGKLEESIETYRKVIALRLEYLPSNHPELSVEYSNLAVVYSENKDYSSSIECFHRSLGIAEKSLPDNHDRLATIHFNISVANENLANYEEALKHITKAVDKARLSPTFNQENLNQWIQCMQQIQEKINAH</sequence>
<comment type="catalytic activity">
    <reaction evidence="7 9">
        <text>L-arginyl-[protein] + NAD(+) = N(omega)-(ADP-D-ribosyl)-L-arginyl-[protein] + nicotinamide + H(+)</text>
        <dbReference type="Rhea" id="RHEA:19149"/>
        <dbReference type="Rhea" id="RHEA-COMP:10532"/>
        <dbReference type="Rhea" id="RHEA-COMP:15087"/>
        <dbReference type="ChEBI" id="CHEBI:15378"/>
        <dbReference type="ChEBI" id="CHEBI:17154"/>
        <dbReference type="ChEBI" id="CHEBI:29965"/>
        <dbReference type="ChEBI" id="CHEBI:57540"/>
        <dbReference type="ChEBI" id="CHEBI:142554"/>
        <dbReference type="EC" id="2.4.2.31"/>
    </reaction>
</comment>
<comment type="caution">
    <text evidence="11">The sequence shown here is derived from an EMBL/GenBank/DDBJ whole genome shotgun (WGS) entry which is preliminary data.</text>
</comment>
<keyword evidence="2 9" id="KW-0328">Glycosyltransferase</keyword>
<proteinExistence type="inferred from homology"/>
<dbReference type="Gene3D" id="1.25.40.10">
    <property type="entry name" value="Tetratricopeptide repeat domain"/>
    <property type="match status" value="2"/>
</dbReference>
<protein>
    <recommendedName>
        <fullName evidence="9">NAD(P)(+)--arginine ADP-ribosyltransferase</fullName>
        <ecNumber evidence="9">2.4.2.31</ecNumber>
    </recommendedName>
    <alternativeName>
        <fullName evidence="9">Mono(ADP-ribosyl)transferase</fullName>
    </alternativeName>
</protein>
<dbReference type="InterPro" id="IPR011990">
    <property type="entry name" value="TPR-like_helical_dom_sf"/>
</dbReference>
<keyword evidence="4" id="KW-0548">Nucleotidyltransferase</keyword>
<dbReference type="Pfam" id="PF01129">
    <property type="entry name" value="ART"/>
    <property type="match status" value="1"/>
</dbReference>
<dbReference type="PROSITE" id="PS50005">
    <property type="entry name" value="TPR"/>
    <property type="match status" value="3"/>
</dbReference>
<dbReference type="InterPro" id="IPR000768">
    <property type="entry name" value="ART"/>
</dbReference>
<dbReference type="InterPro" id="IPR019734">
    <property type="entry name" value="TPR_rpt"/>
</dbReference>
<evidence type="ECO:0000256" key="8">
    <source>
        <dbReference type="PROSITE-ProRule" id="PRU00339"/>
    </source>
</evidence>
<accession>A0A817Y416</accession>
<dbReference type="SUPFAM" id="SSF56399">
    <property type="entry name" value="ADP-ribosylation"/>
    <property type="match status" value="1"/>
</dbReference>
<evidence type="ECO:0000256" key="7">
    <source>
        <dbReference type="ARBA" id="ARBA00047597"/>
    </source>
</evidence>
<evidence type="ECO:0000256" key="9">
    <source>
        <dbReference type="RuleBase" id="RU361228"/>
    </source>
</evidence>
<evidence type="ECO:0000313" key="12">
    <source>
        <dbReference type="Proteomes" id="UP000663865"/>
    </source>
</evidence>
<feature type="repeat" description="TPR" evidence="8">
    <location>
        <begin position="417"/>
        <end position="450"/>
    </location>
</feature>
<evidence type="ECO:0000256" key="4">
    <source>
        <dbReference type="ARBA" id="ARBA00022695"/>
    </source>
</evidence>
<name>A0A817Y416_9BILA</name>
<evidence type="ECO:0000256" key="5">
    <source>
        <dbReference type="ARBA" id="ARBA00022737"/>
    </source>
</evidence>
<keyword evidence="5" id="KW-0677">Repeat</keyword>
<dbReference type="AlphaFoldDB" id="A0A817Y416"/>
<dbReference type="GO" id="GO:0016779">
    <property type="term" value="F:nucleotidyltransferase activity"/>
    <property type="evidence" value="ECO:0007669"/>
    <property type="project" value="UniProtKB-KW"/>
</dbReference>
<dbReference type="PROSITE" id="PS51996">
    <property type="entry name" value="TR_MART"/>
    <property type="match status" value="1"/>
</dbReference>
<feature type="coiled-coil region" evidence="10">
    <location>
        <begin position="634"/>
        <end position="661"/>
    </location>
</feature>
<gene>
    <name evidence="11" type="ORF">KIK155_LOCUS5824</name>
</gene>
<dbReference type="EMBL" id="CAJNYV010000692">
    <property type="protein sequence ID" value="CAF3375820.1"/>
    <property type="molecule type" value="Genomic_DNA"/>
</dbReference>
<keyword evidence="6 8" id="KW-0802">TPR repeat</keyword>
<dbReference type="SUPFAM" id="SSF48452">
    <property type="entry name" value="TPR-like"/>
    <property type="match status" value="1"/>
</dbReference>
<keyword evidence="9" id="KW-0521">NADP</keyword>
<dbReference type="PANTHER" id="PTHR45641">
    <property type="entry name" value="TETRATRICOPEPTIDE REPEAT PROTEIN (AFU_ORTHOLOGUE AFUA_6G03870)"/>
    <property type="match status" value="1"/>
</dbReference>
<dbReference type="Proteomes" id="UP000663865">
    <property type="component" value="Unassembled WGS sequence"/>
</dbReference>
<dbReference type="EC" id="2.4.2.31" evidence="9"/>
<evidence type="ECO:0000256" key="1">
    <source>
        <dbReference type="ARBA" id="ARBA00009558"/>
    </source>
</evidence>
<dbReference type="PANTHER" id="PTHR45641:SF19">
    <property type="entry name" value="NEPHROCYSTIN-3"/>
    <property type="match status" value="1"/>
</dbReference>